<organism evidence="4">
    <name type="scientific">Spodoptera exigua</name>
    <name type="common">Beet armyworm</name>
    <name type="synonym">Noctua fulgens</name>
    <dbReference type="NCBI Taxonomy" id="7107"/>
    <lineage>
        <taxon>Eukaryota</taxon>
        <taxon>Metazoa</taxon>
        <taxon>Ecdysozoa</taxon>
        <taxon>Arthropoda</taxon>
        <taxon>Hexapoda</taxon>
        <taxon>Insecta</taxon>
        <taxon>Pterygota</taxon>
        <taxon>Neoptera</taxon>
        <taxon>Endopterygota</taxon>
        <taxon>Lepidoptera</taxon>
        <taxon>Glossata</taxon>
        <taxon>Ditrysia</taxon>
        <taxon>Noctuoidea</taxon>
        <taxon>Noctuidae</taxon>
        <taxon>Amphipyrinae</taxon>
        <taxon>Spodoptera</taxon>
    </lineage>
</organism>
<dbReference type="PANTHER" id="PTHR22801:SF63">
    <property type="entry name" value="C-TYPE LECTIN DOMAIN-CONTAINING PROTEIN"/>
    <property type="match status" value="1"/>
</dbReference>
<dbReference type="PROSITE" id="PS50041">
    <property type="entry name" value="C_TYPE_LECTIN_2"/>
    <property type="match status" value="2"/>
</dbReference>
<dbReference type="Gene3D" id="3.10.100.10">
    <property type="entry name" value="Mannose-Binding Protein A, subunit A"/>
    <property type="match status" value="2"/>
</dbReference>
<gene>
    <name evidence="4" type="primary">LL8</name>
    <name evidence="3" type="synonym">LL5</name>
</gene>
<dbReference type="EMBL" id="KY111307">
    <property type="protein sequence ID" value="AQX37243.1"/>
    <property type="molecule type" value="mRNA"/>
</dbReference>
<evidence type="ECO:0000256" key="1">
    <source>
        <dbReference type="SAM" id="SignalP"/>
    </source>
</evidence>
<accession>A0A3G1HH34</accession>
<dbReference type="EMBL" id="KY111304">
    <property type="protein sequence ID" value="AQX37240.1"/>
    <property type="molecule type" value="mRNA"/>
</dbReference>
<dbReference type="PANTHER" id="PTHR22801">
    <property type="entry name" value="LITHOSTATHINE"/>
    <property type="match status" value="1"/>
</dbReference>
<dbReference type="InterPro" id="IPR016186">
    <property type="entry name" value="C-type_lectin-like/link_sf"/>
</dbReference>
<sequence>MLKIYLICLSFLFLLNIESARCDPHYKFNMDANGWLKVHQIPATWEEAFLRCHYEGAVLASPLTQQLSKAIENKFSDISCYSQSIHLGIHDLYSTGDFVTVEGVPLESLMLKWSSFKSTGDCFAMSRDGRSFMTKCTESRPYVCYKKLDNLTMNICGTFDDAYRLNEKTGSCYKRHWQLMTWPDAYKICAAEGGYLVILNDATEAAIVRDMFPIRPGKANDWENFHVGLRAWGPERTWITIHGERIEDVFHDWNPGQPDNYMGIQNSGSFIRLGTLDDHASDKKSMFVCEKDPKVKRFEEVPEGLSEALGQY</sequence>
<feature type="chain" id="PRO_5036082639" evidence="1">
    <location>
        <begin position="23"/>
        <end position="312"/>
    </location>
</feature>
<name>A0A3G1HH34_SPOEX</name>
<proteinExistence type="evidence at transcript level"/>
<dbReference type="InterPro" id="IPR001304">
    <property type="entry name" value="C-type_lectin-like"/>
</dbReference>
<evidence type="ECO:0000313" key="4">
    <source>
        <dbReference type="EMBL" id="AQX37243.1"/>
    </source>
</evidence>
<evidence type="ECO:0000313" key="3">
    <source>
        <dbReference type="EMBL" id="AQX37240.1"/>
    </source>
</evidence>
<evidence type="ECO:0000259" key="2">
    <source>
        <dbReference type="PROSITE" id="PS50041"/>
    </source>
</evidence>
<feature type="domain" description="C-type lectin" evidence="2">
    <location>
        <begin position="44"/>
        <end position="145"/>
    </location>
</feature>
<dbReference type="InterPro" id="IPR016187">
    <property type="entry name" value="CTDL_fold"/>
</dbReference>
<dbReference type="SMART" id="SM00034">
    <property type="entry name" value="CLECT"/>
    <property type="match status" value="2"/>
</dbReference>
<feature type="domain" description="C-type lectin" evidence="2">
    <location>
        <begin position="168"/>
        <end position="290"/>
    </location>
</feature>
<feature type="signal peptide" evidence="1">
    <location>
        <begin position="1"/>
        <end position="22"/>
    </location>
</feature>
<reference evidence="4" key="1">
    <citation type="journal article" date="2017" name="Biosensors 0">
        <title>Insights to antiviral activity of two different groups of Spodoptera exigua Hubner (Lepidoptera: Noctuidae) C-type lectins.</title>
        <authorList>
            <person name="Gasmi L."/>
            <person name="Jakubowska A.K."/>
            <person name="Ferre J."/>
            <person name="Ogliastro M."/>
            <person name="Herrero S."/>
        </authorList>
    </citation>
    <scope>NUCLEOTIDE SEQUENCE</scope>
</reference>
<dbReference type="InterPro" id="IPR050801">
    <property type="entry name" value="Ca-Dep_Lectins_ImmuneDev"/>
</dbReference>
<protein>
    <submittedName>
        <fullName evidence="3">LL5</fullName>
    </submittedName>
    <submittedName>
        <fullName evidence="4">LL8</fullName>
    </submittedName>
</protein>
<keyword evidence="1" id="KW-0732">Signal</keyword>
<dbReference type="SUPFAM" id="SSF56436">
    <property type="entry name" value="C-type lectin-like"/>
    <property type="match status" value="2"/>
</dbReference>
<dbReference type="Pfam" id="PF00059">
    <property type="entry name" value="Lectin_C"/>
    <property type="match status" value="2"/>
</dbReference>
<dbReference type="CDD" id="cd00037">
    <property type="entry name" value="CLECT"/>
    <property type="match status" value="2"/>
</dbReference>
<dbReference type="AlphaFoldDB" id="A0A3G1HH34"/>